<feature type="transmembrane region" description="Helical" evidence="4">
    <location>
        <begin position="508"/>
        <end position="529"/>
    </location>
</feature>
<dbReference type="InterPro" id="IPR018062">
    <property type="entry name" value="HTH_AraC-typ_CS"/>
</dbReference>
<dbReference type="SUPFAM" id="SSF46689">
    <property type="entry name" value="Homeodomain-like"/>
    <property type="match status" value="1"/>
</dbReference>
<dbReference type="GO" id="GO:0043565">
    <property type="term" value="F:sequence-specific DNA binding"/>
    <property type="evidence" value="ECO:0007669"/>
    <property type="project" value="InterPro"/>
</dbReference>
<evidence type="ECO:0000259" key="6">
    <source>
        <dbReference type="PROSITE" id="PS01124"/>
    </source>
</evidence>
<keyword evidence="4" id="KW-0472">Membrane</keyword>
<dbReference type="GO" id="GO:0003700">
    <property type="term" value="F:DNA-binding transcription factor activity"/>
    <property type="evidence" value="ECO:0007669"/>
    <property type="project" value="InterPro"/>
</dbReference>
<keyword evidence="5" id="KW-0732">Signal</keyword>
<evidence type="ECO:0000313" key="7">
    <source>
        <dbReference type="EMBL" id="OGK05127.1"/>
    </source>
</evidence>
<comment type="caution">
    <text evidence="7">The sequence shown here is derived from an EMBL/GenBank/DDBJ whole genome shotgun (WGS) entry which is preliminary data.</text>
</comment>
<keyword evidence="2" id="KW-0238">DNA-binding</keyword>
<dbReference type="AlphaFoldDB" id="A0A1F7FF48"/>
<dbReference type="PROSITE" id="PS01124">
    <property type="entry name" value="HTH_ARAC_FAMILY_2"/>
    <property type="match status" value="1"/>
</dbReference>
<organism evidence="7 8">
    <name type="scientific">Candidatus Raymondbacteria bacterium RIFOXYD12_FULL_49_13</name>
    <dbReference type="NCBI Taxonomy" id="1817890"/>
    <lineage>
        <taxon>Bacteria</taxon>
        <taxon>Raymondiibacteriota</taxon>
    </lineage>
</organism>
<protein>
    <recommendedName>
        <fullName evidence="6">HTH araC/xylS-type domain-containing protein</fullName>
    </recommendedName>
</protein>
<dbReference type="InterPro" id="IPR018060">
    <property type="entry name" value="HTH_AraC"/>
</dbReference>
<sequence length="649" mass="73287">MIFKMLFLLAACLINFPAFAGTIVSEEFDSDSAFCFWNVSAETCAHIQSQVAYSGKGALELHGAGSCQVRRKLMFHKSSDIVRNGFYTRFYCKLVSQDDSIALVQKTLLIFSLTLMYLDEKTQFDPFIYLEPAGEERYTAKIGVRDTLGASPRLAPAGFSTGIIDFSQWHCFEIFVSLDNDTLCDSLFVDDDFIAAQKTKLKGKAETFQFVNIGSDYMREPLPVRSIIFDHFTIATHRTGPDPRVPSILFPRNGASFIPRSPSFMLRGDCFTDSFEVLAVSENKEERFDSVFGVEDKCCFKEPFAGHTAYTVCGRAKNVFGSWSAWTGKSIFIASPDTRLFVPDSNFSISIGYSSSDSQVRAFYENDTVMIRLGMPAEVNIMYLLLNVSSERFSSDWEKRWNVFEPTRNFIGNVSLARGIKLYIPINGKWVPENELETGAPGLIAADLPVRLSGLKYAKNTLSAAFTLKPGLAHGIWYINAQFIVQGGKAYQAQSTFFRFEPPAYKKYVLPVCIFLVFCVFIVGILLLYRRKREEIQSITPAMIETSRNITSYLLEQHMHKLSNEDIGRKFGLTGHRAVAIFKAVTGITPTQKLMLIRIEKAKELLRTSVKSVTDIGYEVGYSDLRLFQRNFNKIAGMNPRDFRSKYKH</sequence>
<dbReference type="PANTHER" id="PTHR43280">
    <property type="entry name" value="ARAC-FAMILY TRANSCRIPTIONAL REGULATOR"/>
    <property type="match status" value="1"/>
</dbReference>
<evidence type="ECO:0000256" key="5">
    <source>
        <dbReference type="SAM" id="SignalP"/>
    </source>
</evidence>
<feature type="chain" id="PRO_5009528653" description="HTH araC/xylS-type domain-containing protein" evidence="5">
    <location>
        <begin position="21"/>
        <end position="649"/>
    </location>
</feature>
<keyword evidence="4" id="KW-0812">Transmembrane</keyword>
<evidence type="ECO:0000256" key="3">
    <source>
        <dbReference type="ARBA" id="ARBA00023163"/>
    </source>
</evidence>
<dbReference type="Gene3D" id="2.60.120.200">
    <property type="match status" value="1"/>
</dbReference>
<keyword evidence="3" id="KW-0804">Transcription</keyword>
<dbReference type="PROSITE" id="PS00041">
    <property type="entry name" value="HTH_ARAC_FAMILY_1"/>
    <property type="match status" value="1"/>
</dbReference>
<evidence type="ECO:0000256" key="2">
    <source>
        <dbReference type="ARBA" id="ARBA00023125"/>
    </source>
</evidence>
<keyword evidence="1" id="KW-0805">Transcription regulation</keyword>
<feature type="domain" description="HTH araC/xylS-type" evidence="6">
    <location>
        <begin position="548"/>
        <end position="646"/>
    </location>
</feature>
<dbReference type="SMART" id="SM00342">
    <property type="entry name" value="HTH_ARAC"/>
    <property type="match status" value="1"/>
</dbReference>
<name>A0A1F7FF48_UNCRA</name>
<dbReference type="Gene3D" id="1.10.10.60">
    <property type="entry name" value="Homeodomain-like"/>
    <property type="match status" value="2"/>
</dbReference>
<reference evidence="7 8" key="1">
    <citation type="journal article" date="2016" name="Nat. Commun.">
        <title>Thousands of microbial genomes shed light on interconnected biogeochemical processes in an aquifer system.</title>
        <authorList>
            <person name="Anantharaman K."/>
            <person name="Brown C.T."/>
            <person name="Hug L.A."/>
            <person name="Sharon I."/>
            <person name="Castelle C.J."/>
            <person name="Probst A.J."/>
            <person name="Thomas B.C."/>
            <person name="Singh A."/>
            <person name="Wilkins M.J."/>
            <person name="Karaoz U."/>
            <person name="Brodie E.L."/>
            <person name="Williams K.H."/>
            <person name="Hubbard S.S."/>
            <person name="Banfield J.F."/>
        </authorList>
    </citation>
    <scope>NUCLEOTIDE SEQUENCE [LARGE SCALE GENOMIC DNA]</scope>
</reference>
<accession>A0A1F7FF48</accession>
<dbReference type="Pfam" id="PF12833">
    <property type="entry name" value="HTH_18"/>
    <property type="match status" value="1"/>
</dbReference>
<dbReference type="PANTHER" id="PTHR43280:SF30">
    <property type="entry name" value="MMSAB OPERON REGULATORY PROTEIN"/>
    <property type="match status" value="1"/>
</dbReference>
<feature type="signal peptide" evidence="5">
    <location>
        <begin position="1"/>
        <end position="20"/>
    </location>
</feature>
<dbReference type="Proteomes" id="UP000179243">
    <property type="component" value="Unassembled WGS sequence"/>
</dbReference>
<gene>
    <name evidence="7" type="ORF">A2519_13445</name>
</gene>
<evidence type="ECO:0000256" key="4">
    <source>
        <dbReference type="SAM" id="Phobius"/>
    </source>
</evidence>
<evidence type="ECO:0000313" key="8">
    <source>
        <dbReference type="Proteomes" id="UP000179243"/>
    </source>
</evidence>
<keyword evidence="4" id="KW-1133">Transmembrane helix</keyword>
<evidence type="ECO:0000256" key="1">
    <source>
        <dbReference type="ARBA" id="ARBA00023015"/>
    </source>
</evidence>
<dbReference type="EMBL" id="MFYX01000061">
    <property type="protein sequence ID" value="OGK05127.1"/>
    <property type="molecule type" value="Genomic_DNA"/>
</dbReference>
<dbReference type="InterPro" id="IPR009057">
    <property type="entry name" value="Homeodomain-like_sf"/>
</dbReference>
<proteinExistence type="predicted"/>